<dbReference type="InterPro" id="IPR029068">
    <property type="entry name" value="Glyas_Bleomycin-R_OHBP_Dase"/>
</dbReference>
<reference evidence="2 3" key="1">
    <citation type="submission" date="2019-07" db="EMBL/GenBank/DDBJ databases">
        <title>Whole genome shotgun sequence of Cellulomonas soli NBRC 109434.</title>
        <authorList>
            <person name="Hosoyama A."/>
            <person name="Uohara A."/>
            <person name="Ohji S."/>
            <person name="Ichikawa N."/>
        </authorList>
    </citation>
    <scope>NUCLEOTIDE SEQUENCE [LARGE SCALE GENOMIC DNA]</scope>
    <source>
        <strain evidence="2 3">NBRC 109434</strain>
    </source>
</reference>
<dbReference type="RefSeq" id="WP_146951261.1">
    <property type="nucleotide sequence ID" value="NZ_BAABBJ010000005.1"/>
</dbReference>
<dbReference type="PANTHER" id="PTHR35908">
    <property type="entry name" value="HYPOTHETICAL FUSION PROTEIN"/>
    <property type="match status" value="1"/>
</dbReference>
<protein>
    <recommendedName>
        <fullName evidence="1">Glyoxalase-like domain-containing protein</fullName>
    </recommendedName>
</protein>
<evidence type="ECO:0000313" key="2">
    <source>
        <dbReference type="EMBL" id="GEP67484.1"/>
    </source>
</evidence>
<name>A0A512P8G0_9CELL</name>
<dbReference type="SUPFAM" id="SSF54593">
    <property type="entry name" value="Glyoxalase/Bleomycin resistance protein/Dihydroxybiphenyl dioxygenase"/>
    <property type="match status" value="1"/>
</dbReference>
<comment type="caution">
    <text evidence="2">The sequence shown here is derived from an EMBL/GenBank/DDBJ whole genome shotgun (WGS) entry which is preliminary data.</text>
</comment>
<dbReference type="Proteomes" id="UP000321798">
    <property type="component" value="Unassembled WGS sequence"/>
</dbReference>
<dbReference type="EMBL" id="BKAL01000001">
    <property type="protein sequence ID" value="GEP67484.1"/>
    <property type="molecule type" value="Genomic_DNA"/>
</dbReference>
<accession>A0A512P8G0</accession>
<evidence type="ECO:0000313" key="3">
    <source>
        <dbReference type="Proteomes" id="UP000321798"/>
    </source>
</evidence>
<dbReference type="Gene3D" id="3.10.180.10">
    <property type="entry name" value="2,3-Dihydroxybiphenyl 1,2-Dioxygenase, domain 1"/>
    <property type="match status" value="1"/>
</dbReference>
<organism evidence="2 3">
    <name type="scientific">Cellulomonas soli</name>
    <dbReference type="NCBI Taxonomy" id="931535"/>
    <lineage>
        <taxon>Bacteria</taxon>
        <taxon>Bacillati</taxon>
        <taxon>Actinomycetota</taxon>
        <taxon>Actinomycetes</taxon>
        <taxon>Micrococcales</taxon>
        <taxon>Cellulomonadaceae</taxon>
        <taxon>Cellulomonas</taxon>
    </lineage>
</organism>
<evidence type="ECO:0000259" key="1">
    <source>
        <dbReference type="Pfam" id="PF18029"/>
    </source>
</evidence>
<keyword evidence="3" id="KW-1185">Reference proteome</keyword>
<feature type="domain" description="Glyoxalase-like" evidence="1">
    <location>
        <begin position="8"/>
        <end position="114"/>
    </location>
</feature>
<sequence>MASTFRGLTFDAHDAHATAVFWAAVLGRDLAPGASAARAELLDDPVEHAPRIVFEQVLDGHPVHGALRLDLVTPDLTSESDRLVRLGARRLGRVTAGTSWVTLTDPEGNPFDLVAAA</sequence>
<dbReference type="InterPro" id="IPR041581">
    <property type="entry name" value="Glyoxalase_6"/>
</dbReference>
<proteinExistence type="predicted"/>
<gene>
    <name evidence="2" type="ORF">CSO01_01990</name>
</gene>
<dbReference type="PANTHER" id="PTHR35908:SF1">
    <property type="entry name" value="CONSERVED PROTEIN"/>
    <property type="match status" value="1"/>
</dbReference>
<dbReference type="OrthoDB" id="15077at2"/>
<dbReference type="Pfam" id="PF18029">
    <property type="entry name" value="Glyoxalase_6"/>
    <property type="match status" value="1"/>
</dbReference>
<dbReference type="AlphaFoldDB" id="A0A512P8G0"/>